<dbReference type="RefSeq" id="WP_126048698.1">
    <property type="nucleotide sequence ID" value="NZ_QYTV02000002.1"/>
</dbReference>
<sequence length="251" mass="28915">MDIVISAATQRSGSTMLQRIFNAREKTLIWGENGGCLTDFCRIYNNANHFAGLKHRSAYFNNGGDANKWIAGMTPPKNEVADAMVKTVRAFHENLYVKNYSKQHDFIGYKEVRYGKKELRLLRQCYPNCTVILLVRNPIDVWSSLSAKGWKELYSSLEEFTKLWNQHVETYFELSKTDSNMYLVKYEDITSLDKETINLIKQIGHLEEQDIQKVLAKRINSSSTSLSKVIKQFIIDQCSPLMTKMGYVDDV</sequence>
<evidence type="ECO:0008006" key="3">
    <source>
        <dbReference type="Google" id="ProtNLM"/>
    </source>
</evidence>
<reference evidence="1" key="1">
    <citation type="submission" date="2018-12" db="EMBL/GenBank/DDBJ databases">
        <authorList>
            <person name="Sun L."/>
            <person name="Chen Z."/>
        </authorList>
    </citation>
    <scope>NUCLEOTIDE SEQUENCE [LARGE SCALE GENOMIC DNA]</scope>
    <source>
        <strain evidence="1">3-2-2</strain>
    </source>
</reference>
<dbReference type="AlphaFoldDB" id="A0A429Y4K5"/>
<keyword evidence="2" id="KW-1185">Reference proteome</keyword>
<proteinExistence type="predicted"/>
<dbReference type="Proteomes" id="UP000287156">
    <property type="component" value="Unassembled WGS sequence"/>
</dbReference>
<dbReference type="Pfam" id="PF13469">
    <property type="entry name" value="Sulfotransfer_3"/>
    <property type="match status" value="1"/>
</dbReference>
<dbReference type="Gene3D" id="3.40.50.300">
    <property type="entry name" value="P-loop containing nucleotide triphosphate hydrolases"/>
    <property type="match status" value="1"/>
</dbReference>
<accession>A0A429Y4K5</accession>
<dbReference type="EMBL" id="QYTV02000002">
    <property type="protein sequence ID" value="RST76318.1"/>
    <property type="molecule type" value="Genomic_DNA"/>
</dbReference>
<evidence type="ECO:0000313" key="2">
    <source>
        <dbReference type="Proteomes" id="UP000287156"/>
    </source>
</evidence>
<dbReference type="SUPFAM" id="SSF52540">
    <property type="entry name" value="P-loop containing nucleoside triphosphate hydrolases"/>
    <property type="match status" value="1"/>
</dbReference>
<evidence type="ECO:0000313" key="1">
    <source>
        <dbReference type="EMBL" id="RST76318.1"/>
    </source>
</evidence>
<protein>
    <recommendedName>
        <fullName evidence="3">Sulfotransferase</fullName>
    </recommendedName>
</protein>
<dbReference type="InterPro" id="IPR027417">
    <property type="entry name" value="P-loop_NTPase"/>
</dbReference>
<dbReference type="OrthoDB" id="2613826at2"/>
<name>A0A429Y4K5_9BACI</name>
<comment type="caution">
    <text evidence="1">The sequence shown here is derived from an EMBL/GenBank/DDBJ whole genome shotgun (WGS) entry which is preliminary data.</text>
</comment>
<gene>
    <name evidence="1" type="ORF">D4T97_005975</name>
</gene>
<organism evidence="1 2">
    <name type="scientific">Siminovitchia acidinfaciens</name>
    <dbReference type="NCBI Taxonomy" id="2321395"/>
    <lineage>
        <taxon>Bacteria</taxon>
        <taxon>Bacillati</taxon>
        <taxon>Bacillota</taxon>
        <taxon>Bacilli</taxon>
        <taxon>Bacillales</taxon>
        <taxon>Bacillaceae</taxon>
        <taxon>Siminovitchia</taxon>
    </lineage>
</organism>